<sequence length="144" mass="16214">MENKPAPKKKAGRPSSGLKRPVLALRIHDHLYEKLQASAAEKRLTLSEDAAERLAGSFRRESDKLISALVMHTIGKEPRYEPPEHGRYFAISPSVKAQMISRLTAFIDSIPTAEESTLTDEEFNELSEMVDRANREIAQQRKGK</sequence>
<accession>A0A1H8VXI8</accession>
<feature type="region of interest" description="Disordered" evidence="1">
    <location>
        <begin position="1"/>
        <end position="20"/>
    </location>
</feature>
<evidence type="ECO:0000313" key="2">
    <source>
        <dbReference type="EMBL" id="SEP19947.1"/>
    </source>
</evidence>
<evidence type="ECO:0000256" key="1">
    <source>
        <dbReference type="SAM" id="MobiDB-lite"/>
    </source>
</evidence>
<keyword evidence="3" id="KW-1185">Reference proteome</keyword>
<organism evidence="2 3">
    <name type="scientific">Rhodopseudomonas pseudopalustris</name>
    <dbReference type="NCBI Taxonomy" id="1513892"/>
    <lineage>
        <taxon>Bacteria</taxon>
        <taxon>Pseudomonadati</taxon>
        <taxon>Pseudomonadota</taxon>
        <taxon>Alphaproteobacteria</taxon>
        <taxon>Hyphomicrobiales</taxon>
        <taxon>Nitrobacteraceae</taxon>
        <taxon>Rhodopseudomonas</taxon>
    </lineage>
</organism>
<dbReference type="EMBL" id="FODT01000010">
    <property type="protein sequence ID" value="SEP19947.1"/>
    <property type="molecule type" value="Genomic_DNA"/>
</dbReference>
<evidence type="ECO:0000313" key="3">
    <source>
        <dbReference type="Proteomes" id="UP000199615"/>
    </source>
</evidence>
<dbReference type="Proteomes" id="UP000199615">
    <property type="component" value="Unassembled WGS sequence"/>
</dbReference>
<dbReference type="OrthoDB" id="6890552at2"/>
<protein>
    <submittedName>
        <fullName evidence="2">Uncharacterized protein</fullName>
    </submittedName>
</protein>
<reference evidence="3" key="1">
    <citation type="submission" date="2016-10" db="EMBL/GenBank/DDBJ databases">
        <authorList>
            <person name="Varghese N."/>
            <person name="Submissions S."/>
        </authorList>
    </citation>
    <scope>NUCLEOTIDE SEQUENCE [LARGE SCALE GENOMIC DNA]</scope>
    <source>
        <strain evidence="3">DSM 123</strain>
    </source>
</reference>
<dbReference type="RefSeq" id="WP_092685622.1">
    <property type="nucleotide sequence ID" value="NZ_FODT01000010.1"/>
</dbReference>
<name>A0A1H8VXI8_9BRAD</name>
<feature type="compositionally biased region" description="Basic residues" evidence="1">
    <location>
        <begin position="1"/>
        <end position="12"/>
    </location>
</feature>
<dbReference type="AlphaFoldDB" id="A0A1H8VXI8"/>
<proteinExistence type="predicted"/>
<gene>
    <name evidence="2" type="ORF">SAMN05444123_11011</name>
</gene>